<accession>A0A381VJ12</accession>
<dbReference type="AlphaFoldDB" id="A0A381VJ12"/>
<proteinExistence type="predicted"/>
<feature type="non-terminal residue" evidence="1">
    <location>
        <position position="54"/>
    </location>
</feature>
<sequence length="54" mass="6383">MNRKWTYYFLSAVIILSVGYSQKVPSPQDVFGFRIGDDYKLADHSQMVDYYKKL</sequence>
<evidence type="ECO:0000313" key="1">
    <source>
        <dbReference type="EMBL" id="SVA40316.1"/>
    </source>
</evidence>
<name>A0A381VJ12_9ZZZZ</name>
<reference evidence="1" key="1">
    <citation type="submission" date="2018-05" db="EMBL/GenBank/DDBJ databases">
        <authorList>
            <person name="Lanie J.A."/>
            <person name="Ng W.-L."/>
            <person name="Kazmierczak K.M."/>
            <person name="Andrzejewski T.M."/>
            <person name="Davidsen T.M."/>
            <person name="Wayne K.J."/>
            <person name="Tettelin H."/>
            <person name="Glass J.I."/>
            <person name="Rusch D."/>
            <person name="Podicherti R."/>
            <person name="Tsui H.-C.T."/>
            <person name="Winkler M.E."/>
        </authorList>
    </citation>
    <scope>NUCLEOTIDE SEQUENCE</scope>
</reference>
<dbReference type="EMBL" id="UINC01008972">
    <property type="protein sequence ID" value="SVA40316.1"/>
    <property type="molecule type" value="Genomic_DNA"/>
</dbReference>
<protein>
    <submittedName>
        <fullName evidence="1">Uncharacterized protein</fullName>
    </submittedName>
</protein>
<gene>
    <name evidence="1" type="ORF">METZ01_LOCUS93170</name>
</gene>
<organism evidence="1">
    <name type="scientific">marine metagenome</name>
    <dbReference type="NCBI Taxonomy" id="408172"/>
    <lineage>
        <taxon>unclassified sequences</taxon>
        <taxon>metagenomes</taxon>
        <taxon>ecological metagenomes</taxon>
    </lineage>
</organism>